<dbReference type="CDD" id="cd01444">
    <property type="entry name" value="GlpE_ST"/>
    <property type="match status" value="1"/>
</dbReference>
<accession>A0A1H5W552</accession>
<dbReference type="SUPFAM" id="SSF52821">
    <property type="entry name" value="Rhodanese/Cell cycle control phosphatase"/>
    <property type="match status" value="1"/>
</dbReference>
<reference evidence="2 3" key="1">
    <citation type="submission" date="2016-10" db="EMBL/GenBank/DDBJ databases">
        <authorList>
            <person name="de Groot N.N."/>
        </authorList>
    </citation>
    <scope>NUCLEOTIDE SEQUENCE [LARGE SCALE GENOMIC DNA]</scope>
    <source>
        <strain evidence="2 3">DSM 22012</strain>
    </source>
</reference>
<sequence>MSKFKTITVSELKPMLQQSTPMVLDCRDVKDYRAGHIEDALHLHEGLRESLLMKGDKARPMVIYCYHGHASEHVAEMFSDFGFTDVYSLKDGYAAWQ</sequence>
<proteinExistence type="predicted"/>
<dbReference type="PANTHER" id="PTHR43031:SF1">
    <property type="entry name" value="PYRIDINE NUCLEOTIDE-DISULPHIDE OXIDOREDUCTASE"/>
    <property type="match status" value="1"/>
</dbReference>
<dbReference type="PROSITE" id="PS50206">
    <property type="entry name" value="RHODANESE_3"/>
    <property type="match status" value="1"/>
</dbReference>
<dbReference type="InterPro" id="IPR036873">
    <property type="entry name" value="Rhodanese-like_dom_sf"/>
</dbReference>
<dbReference type="OrthoDB" id="9811849at2"/>
<evidence type="ECO:0000259" key="1">
    <source>
        <dbReference type="PROSITE" id="PS50206"/>
    </source>
</evidence>
<evidence type="ECO:0000313" key="3">
    <source>
        <dbReference type="Proteomes" id="UP000236745"/>
    </source>
</evidence>
<keyword evidence="2" id="KW-0808">Transferase</keyword>
<dbReference type="GO" id="GO:0005737">
    <property type="term" value="C:cytoplasm"/>
    <property type="evidence" value="ECO:0007669"/>
    <property type="project" value="InterPro"/>
</dbReference>
<name>A0A1H5W552_9GAMM</name>
<dbReference type="InterPro" id="IPR023695">
    <property type="entry name" value="Thiosulf_sulfurTrfase"/>
</dbReference>
<keyword evidence="3" id="KW-1185">Reference proteome</keyword>
<dbReference type="Pfam" id="PF00581">
    <property type="entry name" value="Rhodanese"/>
    <property type="match status" value="1"/>
</dbReference>
<gene>
    <name evidence="2" type="ORF">SAMN05444390_101941</name>
</gene>
<dbReference type="InterPro" id="IPR050229">
    <property type="entry name" value="GlpE_sulfurtransferase"/>
</dbReference>
<dbReference type="RefSeq" id="WP_104001888.1">
    <property type="nucleotide sequence ID" value="NZ_FNVQ01000001.1"/>
</dbReference>
<dbReference type="SMART" id="SM00450">
    <property type="entry name" value="RHOD"/>
    <property type="match status" value="1"/>
</dbReference>
<dbReference type="EMBL" id="FNVQ01000001">
    <property type="protein sequence ID" value="SEF94540.1"/>
    <property type="molecule type" value="Genomic_DNA"/>
</dbReference>
<dbReference type="AlphaFoldDB" id="A0A1H5W552"/>
<dbReference type="GO" id="GO:0004792">
    <property type="term" value="F:thiosulfate-cyanide sulfurtransferase activity"/>
    <property type="evidence" value="ECO:0007669"/>
    <property type="project" value="InterPro"/>
</dbReference>
<evidence type="ECO:0000313" key="2">
    <source>
        <dbReference type="EMBL" id="SEF94540.1"/>
    </source>
</evidence>
<feature type="domain" description="Rhodanese" evidence="1">
    <location>
        <begin position="17"/>
        <end position="97"/>
    </location>
</feature>
<protein>
    <submittedName>
        <fullName evidence="2">Thiosulfate sulfurtransferase</fullName>
    </submittedName>
</protein>
<dbReference type="Proteomes" id="UP000236745">
    <property type="component" value="Unassembled WGS sequence"/>
</dbReference>
<organism evidence="2 3">
    <name type="scientific">Marinobacterium lutimaris</name>
    <dbReference type="NCBI Taxonomy" id="568106"/>
    <lineage>
        <taxon>Bacteria</taxon>
        <taxon>Pseudomonadati</taxon>
        <taxon>Pseudomonadota</taxon>
        <taxon>Gammaproteobacteria</taxon>
        <taxon>Oceanospirillales</taxon>
        <taxon>Oceanospirillaceae</taxon>
        <taxon>Marinobacterium</taxon>
    </lineage>
</organism>
<dbReference type="PANTHER" id="PTHR43031">
    <property type="entry name" value="FAD-DEPENDENT OXIDOREDUCTASE"/>
    <property type="match status" value="1"/>
</dbReference>
<dbReference type="Gene3D" id="3.40.250.10">
    <property type="entry name" value="Rhodanese-like domain"/>
    <property type="match status" value="1"/>
</dbReference>
<dbReference type="InterPro" id="IPR001763">
    <property type="entry name" value="Rhodanese-like_dom"/>
</dbReference>